<dbReference type="EMBL" id="FOZK01000001">
    <property type="protein sequence ID" value="SFR92387.1"/>
    <property type="molecule type" value="Genomic_DNA"/>
</dbReference>
<sequence>MSDQSELACVSCETAFDPAPTGGFCPDCDTPHPDFEHGEADDADDAEETGDDEVKAEEAETGATEPTDEEATTSSDDGAAPSYCRECGAAIGAESASSDTTECSDCGRTVAADASYCPDCGTAIEADETADGPEDEPTVVADADSDEAAGDDAATDDDAAAAEAETQDAGTEDAQTDVESPDSGDAESVPEEITLVVNGESYTFGDGDTFGREDEEWLEDLVVAGGGADALSYISSEHVEFAIEDDGVYVTDVSRNGTLLNSTKMEGGTEQVSDGDFLTLAGRAEVEVQF</sequence>
<dbReference type="CDD" id="cd00060">
    <property type="entry name" value="FHA"/>
    <property type="match status" value="1"/>
</dbReference>
<dbReference type="Gene3D" id="2.60.200.20">
    <property type="match status" value="1"/>
</dbReference>
<dbReference type="InterPro" id="IPR000253">
    <property type="entry name" value="FHA_dom"/>
</dbReference>
<keyword evidence="4" id="KW-1185">Reference proteome</keyword>
<organism evidence="3 4">
    <name type="scientific">Halomicrobium zhouii</name>
    <dbReference type="NCBI Taxonomy" id="767519"/>
    <lineage>
        <taxon>Archaea</taxon>
        <taxon>Methanobacteriati</taxon>
        <taxon>Methanobacteriota</taxon>
        <taxon>Stenosarchaea group</taxon>
        <taxon>Halobacteria</taxon>
        <taxon>Halobacteriales</taxon>
        <taxon>Haloarculaceae</taxon>
        <taxon>Halomicrobium</taxon>
    </lineage>
</organism>
<accession>A0A1I6KMD7</accession>
<dbReference type="SUPFAM" id="SSF49879">
    <property type="entry name" value="SMAD/FHA domain"/>
    <property type="match status" value="1"/>
</dbReference>
<evidence type="ECO:0000313" key="3">
    <source>
        <dbReference type="EMBL" id="SFR92387.1"/>
    </source>
</evidence>
<evidence type="ECO:0000256" key="1">
    <source>
        <dbReference type="SAM" id="MobiDB-lite"/>
    </source>
</evidence>
<feature type="compositionally biased region" description="Acidic residues" evidence="1">
    <location>
        <begin position="41"/>
        <end position="51"/>
    </location>
</feature>
<dbReference type="InterPro" id="IPR008984">
    <property type="entry name" value="SMAD_FHA_dom_sf"/>
</dbReference>
<feature type="compositionally biased region" description="Basic and acidic residues" evidence="1">
    <location>
        <begin position="29"/>
        <end position="40"/>
    </location>
</feature>
<feature type="compositionally biased region" description="Acidic residues" evidence="1">
    <location>
        <begin position="170"/>
        <end position="190"/>
    </location>
</feature>
<protein>
    <submittedName>
        <fullName evidence="3">FHA domain-containing protein</fullName>
    </submittedName>
</protein>
<dbReference type="AlphaFoldDB" id="A0A1I6KMD7"/>
<gene>
    <name evidence="3" type="ORF">SAMN05216559_1062</name>
</gene>
<dbReference type="Proteomes" id="UP000199062">
    <property type="component" value="Unassembled WGS sequence"/>
</dbReference>
<feature type="region of interest" description="Disordered" evidence="1">
    <location>
        <begin position="17"/>
        <end position="83"/>
    </location>
</feature>
<dbReference type="OrthoDB" id="206075at2157"/>
<feature type="domain" description="FHA" evidence="2">
    <location>
        <begin position="208"/>
        <end position="265"/>
    </location>
</feature>
<evidence type="ECO:0000313" key="4">
    <source>
        <dbReference type="Proteomes" id="UP000199062"/>
    </source>
</evidence>
<feature type="region of interest" description="Disordered" evidence="1">
    <location>
        <begin position="124"/>
        <end position="190"/>
    </location>
</feature>
<dbReference type="RefSeq" id="WP_089814554.1">
    <property type="nucleotide sequence ID" value="NZ_FOZK01000001.1"/>
</dbReference>
<proteinExistence type="predicted"/>
<name>A0A1I6KMD7_9EURY</name>
<dbReference type="Pfam" id="PF00498">
    <property type="entry name" value="FHA"/>
    <property type="match status" value="1"/>
</dbReference>
<feature type="compositionally biased region" description="Acidic residues" evidence="1">
    <location>
        <begin position="125"/>
        <end position="160"/>
    </location>
</feature>
<dbReference type="STRING" id="767519.SAMN05216559_1062"/>
<dbReference type="PROSITE" id="PS50006">
    <property type="entry name" value="FHA_DOMAIN"/>
    <property type="match status" value="1"/>
</dbReference>
<evidence type="ECO:0000259" key="2">
    <source>
        <dbReference type="PROSITE" id="PS50006"/>
    </source>
</evidence>
<reference evidence="3 4" key="1">
    <citation type="submission" date="2016-10" db="EMBL/GenBank/DDBJ databases">
        <authorList>
            <person name="de Groot N.N."/>
        </authorList>
    </citation>
    <scope>NUCLEOTIDE SEQUENCE [LARGE SCALE GENOMIC DNA]</scope>
    <source>
        <strain evidence="3 4">CGMCC 1.10457</strain>
    </source>
</reference>